<dbReference type="EMBL" id="CADIKB010000033">
    <property type="protein sequence ID" value="CAB3724721.1"/>
    <property type="molecule type" value="Genomic_DNA"/>
</dbReference>
<gene>
    <name evidence="2" type="ORF">LMG22037_05063</name>
</gene>
<dbReference type="Pfam" id="PF00989">
    <property type="entry name" value="PAS"/>
    <property type="match status" value="1"/>
</dbReference>
<dbReference type="SUPFAM" id="SSF55785">
    <property type="entry name" value="PYP-like sensor domain (PAS domain)"/>
    <property type="match status" value="1"/>
</dbReference>
<organism evidence="2 3">
    <name type="scientific">Paraburkholderia phenoliruptrix</name>
    <dbReference type="NCBI Taxonomy" id="252970"/>
    <lineage>
        <taxon>Bacteria</taxon>
        <taxon>Pseudomonadati</taxon>
        <taxon>Pseudomonadota</taxon>
        <taxon>Betaproteobacteria</taxon>
        <taxon>Burkholderiales</taxon>
        <taxon>Burkholderiaceae</taxon>
        <taxon>Paraburkholderia</taxon>
    </lineage>
</organism>
<dbReference type="InterPro" id="IPR000014">
    <property type="entry name" value="PAS"/>
</dbReference>
<evidence type="ECO:0000259" key="1">
    <source>
        <dbReference type="Pfam" id="PF00989"/>
    </source>
</evidence>
<dbReference type="Proteomes" id="UP000494249">
    <property type="component" value="Unassembled WGS sequence"/>
</dbReference>
<dbReference type="InterPro" id="IPR013767">
    <property type="entry name" value="PAS_fold"/>
</dbReference>
<reference evidence="2 3" key="1">
    <citation type="submission" date="2020-04" db="EMBL/GenBank/DDBJ databases">
        <authorList>
            <person name="De Canck E."/>
        </authorList>
    </citation>
    <scope>NUCLEOTIDE SEQUENCE [LARGE SCALE GENOMIC DNA]</scope>
    <source>
        <strain evidence="2 3">LMG 22037</strain>
    </source>
</reference>
<evidence type="ECO:0000313" key="3">
    <source>
        <dbReference type="Proteomes" id="UP000494249"/>
    </source>
</evidence>
<accession>A0A6J5C623</accession>
<dbReference type="CDD" id="cd00130">
    <property type="entry name" value="PAS"/>
    <property type="match status" value="1"/>
</dbReference>
<dbReference type="InterPro" id="IPR035965">
    <property type="entry name" value="PAS-like_dom_sf"/>
</dbReference>
<dbReference type="Gene3D" id="3.30.450.20">
    <property type="entry name" value="PAS domain"/>
    <property type="match status" value="1"/>
</dbReference>
<evidence type="ECO:0000313" key="2">
    <source>
        <dbReference type="EMBL" id="CAB3724721.1"/>
    </source>
</evidence>
<name>A0A6J5C623_9BURK</name>
<feature type="domain" description="PAS fold" evidence="1">
    <location>
        <begin position="42"/>
        <end position="144"/>
    </location>
</feature>
<proteinExistence type="predicted"/>
<dbReference type="AlphaFoldDB" id="A0A6J5C623"/>
<dbReference type="NCBIfam" id="TIGR00229">
    <property type="entry name" value="sensory_box"/>
    <property type="match status" value="1"/>
</dbReference>
<dbReference type="GO" id="GO:0006355">
    <property type="term" value="P:regulation of DNA-templated transcription"/>
    <property type="evidence" value="ECO:0007669"/>
    <property type="project" value="InterPro"/>
</dbReference>
<sequence length="180" mass="20174">MGFPPLLQTDVGASDERAVPLPLSRQPASPAQRNFSYAELHQRALETYSPPSVIIDRESNVVHLSDNAGRFLRHVGGELSSNIMTLVLPDLRLDLRTAIFRALQTRTSVEARRVKWVHDGQVSWINMTVRPFHDAVANAEFLLIVFDEVAGHMTDEEQAEATGQDPVLAQLEQELQHSRE</sequence>
<protein>
    <recommendedName>
        <fullName evidence="1">PAS fold domain-containing protein</fullName>
    </recommendedName>
</protein>